<dbReference type="InterPro" id="IPR015421">
    <property type="entry name" value="PyrdxlP-dep_Trfase_major"/>
</dbReference>
<evidence type="ECO:0000256" key="4">
    <source>
        <dbReference type="ARBA" id="ARBA00022553"/>
    </source>
</evidence>
<feature type="region of interest" description="Disordered" evidence="10">
    <location>
        <begin position="1772"/>
        <end position="1832"/>
    </location>
</feature>
<dbReference type="SMART" id="SM00823">
    <property type="entry name" value="PKS_PP"/>
    <property type="match status" value="4"/>
</dbReference>
<dbReference type="Pfam" id="PF13193">
    <property type="entry name" value="AMP-binding_C"/>
    <property type="match status" value="2"/>
</dbReference>
<dbReference type="GO" id="GO:0031177">
    <property type="term" value="F:phosphopantetheine binding"/>
    <property type="evidence" value="ECO:0007669"/>
    <property type="project" value="InterPro"/>
</dbReference>
<dbReference type="Gene3D" id="3.40.50.12780">
    <property type="entry name" value="N-terminal domain of ligase-like"/>
    <property type="match status" value="2"/>
</dbReference>
<dbReference type="Pfam" id="PF00668">
    <property type="entry name" value="Condensation"/>
    <property type="match status" value="2"/>
</dbReference>
<dbReference type="EMBL" id="CP071793">
    <property type="protein sequence ID" value="QTD52364.1"/>
    <property type="molecule type" value="Genomic_DNA"/>
</dbReference>
<dbReference type="InterPro" id="IPR020806">
    <property type="entry name" value="PKS_PP-bd"/>
</dbReference>
<dbReference type="SUPFAM" id="SSF52151">
    <property type="entry name" value="FabD/lysophospholipase-like"/>
    <property type="match status" value="1"/>
</dbReference>
<dbReference type="FunFam" id="3.40.50.980:FF:000001">
    <property type="entry name" value="Non-ribosomal peptide synthetase"/>
    <property type="match status" value="1"/>
</dbReference>
<dbReference type="InterPro" id="IPR016036">
    <property type="entry name" value="Malonyl_transacylase_ACP-bd"/>
</dbReference>
<dbReference type="NCBIfam" id="NF003417">
    <property type="entry name" value="PRK04813.1"/>
    <property type="match status" value="4"/>
</dbReference>
<dbReference type="SUPFAM" id="SSF47336">
    <property type="entry name" value="ACP-like"/>
    <property type="match status" value="4"/>
</dbReference>
<dbReference type="Gene3D" id="3.40.50.980">
    <property type="match status" value="2"/>
</dbReference>
<keyword evidence="5" id="KW-0808">Transferase</keyword>
<evidence type="ECO:0000259" key="12">
    <source>
        <dbReference type="PROSITE" id="PS52004"/>
    </source>
</evidence>
<dbReference type="Gene3D" id="3.30.559.30">
    <property type="entry name" value="Nonribosomal peptide synthetase, condensation domain"/>
    <property type="match status" value="2"/>
</dbReference>
<comment type="similarity">
    <text evidence="2">Belongs to the ATP-dependent AMP-binding enzyme family.</text>
</comment>
<evidence type="ECO:0000256" key="7">
    <source>
        <dbReference type="ARBA" id="ARBA00022898"/>
    </source>
</evidence>
<evidence type="ECO:0000256" key="5">
    <source>
        <dbReference type="ARBA" id="ARBA00022679"/>
    </source>
</evidence>
<dbReference type="GO" id="GO:0006633">
    <property type="term" value="P:fatty acid biosynthetic process"/>
    <property type="evidence" value="ECO:0007669"/>
    <property type="project" value="InterPro"/>
</dbReference>
<keyword evidence="4" id="KW-0597">Phosphoprotein</keyword>
<dbReference type="SUPFAM" id="SSF55048">
    <property type="entry name" value="Probable ACP-binding domain of malonyl-CoA ACP transacylase"/>
    <property type="match status" value="1"/>
</dbReference>
<dbReference type="SUPFAM" id="SSF56801">
    <property type="entry name" value="Acetyl-CoA synthetase-like"/>
    <property type="match status" value="3"/>
</dbReference>
<sequence length="4458" mass="487713">MPPRLLDGLRHAAFHHGENIAYGFISKTLETQQVLTYQSLYRKVLAAAHDIESHTRQGDRVLLLYPPGLDFCVAFYACLLSGRVAVPGFPPASKAHFFRLSLICEDSGAKWALTSPDRVDQVQTRMAKSGHRMDLTIHSLPCDTEMEDIDACEQRYYESELTFNSENVAFLQYTSGSTGSPKGVEVTHSSILANLQEMDRAYRHDAHSVMVSWLPVFHDMGLVYGVMMPLFKRFPGYLMAPTHFLQRPLDWLQAIQHFRGTHCAAPNFAFELCAAAIAKAEKEGLRLDLSSWRVAVNGAEPIRATTLQRFTRAFADHGLRPETLCPGYGLAEYTLEAVTTTYGVGPRYTPFDAAALERGRAVRCDAGGRILVAVGTPGPTTEMHIVDPVTLKPREQGEVGEIWLRGPSVARGYFADPEKTERVFGGRLDGTSEARYLRTGDLGFVCDGLLYVTGRHKDLIIHHGRNLYPQDLETTVVDCHEALRADGCAATGLDAFDDESVGERLLIVAEVERTALRRLERGTLNADDLFAAIREALARDHELEVDHIVLIRQASLPKTSSGKVRRSACGVAFTENTLSEIARWSRPIAAERAPAKSAETQTPHLSRPGADRQEPRWLRPLCEAVAEVLEVSIEHIDPEQPLGTWGMNSLKAARLVARLSELTGRALDTLVVYDHPTPMRLAAFLERESPDETVMAAQAAHTRDLAEPIAVVGMGCRFPGADGIDAFWHLLEAGVSGVGPLPEGRREPGREVPHGGFLAEVEGFDAAFFGISAAEAELLDPQHRLLLEVTQEAIEHAGLTVPDLAGQVTGVFVGMSSRDYERLMVRDGVVFNVQGGLGTQPALAANRLSYVFDLNGPSMTLDTACSSSLVAVHQAVRALRNGDCDVAIAGGVQLYHDLTITRGLAEGRMLSPDGICRTFDAEANGYVRGEGCGVILLLPLRAARIAGLPVQGQILGGAVNQDGRGNGITAPNGEAQERVIRRALADAGVSARHIGYLETHGTGTPLGDPIECHALRAVLEEGRNAETPCMLGSVKTNVGHLEAAAGMAGLIKTLLALRHRKIPAHLHFRNLNPRISMPDAFRIPDRTTEWSPIEGRRLAGVSSFGLGGTNAHLILAEADAVPADTEPPPERGRGLLLISAKSETALRRLADRYRHLLLEPDTVGWESLCAAAATRRTPFDHRLAVPAADGAAAAQVLAEYLDDAPDAACVSGRRKPLERPRLAFMFTGSGAQYAQMARVLFDTEPFFRQTLQRIDQMFAEHLGASLLDRFFAVDEDQPLHEARFTQPGLFAVEVALAELLAHWGLRAEAVVGHSAGEFAAAYVAGALSLEDAVFLVAERARWVQKLSGSGGMMSVFAERDTVSRLSADLALEPAAFNGPHHVVLSGGEPELAVLAERLDRAGKRHRRLKVDQALHSNAIERIWEPFAQAAARIAVHPPQTDYYSCLTGDLLRAAPDATYWKRHLREPVRFEQALTAMSRDGFTHFLEIGPGQVLRGLAADILPAGAQVFGCLKRGEHDWDMLLRALSELWTRGLPIDWRAFHGDRIRNQRIALPHHPIERSPHWYRPNAHRAPTYREDAMTQPDPQATSTAPVAGAVTATRSAPSSETVLVRLREMIAPLLKIAAEDVEPDQPFLEMGADSLVLVDFIALIERHFGARIRVHDLFEALATPRALAVHVAECMAAAPDSDDEPLPSMAASDSGSGIAAGFSAAEVQPSALAQILTSHERVMAQHHQLMAALAGVGTPTAHMNAAPAPAPLPVGAAAAHKMPATAAAAPVSRNSAQPQARSATAPAEEPTSVSSPVRVQAVPRGNHLQARKTGAELGRSRSAGLDTVQKAHLDELVRTYTERTAESKRRAQHNRPNLADYRAYLGFRFSTKEMLYEIEVAEARGAEVVDIDGNRYLDITMGFGVNLLGHDPEVVQSAIAAELARGSQLGLRSRLAGEVAERFCRLTGMERVAFTSSGTEAVMAAIRLARSARGRQRIVMFEHAYHGHGDAVLARRAELEGEVSIKPVAPGIPPSVVGDTLVLPYGDASALEVIAAQADSLAAVLVEPVQSARPDLQPAAFVRELRRLTESRDVPLILDEMITGFRVHPAGCQGLWGIRADLATYGKALGGGMAIGAVAGCARLMDGIDGGQWCFGDGSYPRVETTFMAGTYQMQAMTMAAARAVLIHLEEAGPQLQQELGARTDRFVAEVNRFFDHEGFPLELVNFGSLFRFKPLAGTDPELFFYHLMLEGVYVRNVRNCFLSTAHDDEDLSRLLDAIRRAAHAMRRGGFFPKAERRAEIDVRDAEEQCLPVSEAQRQLFALAQMEPDADAAYVERLGLTFTGDLDPLALERALMRLVARHDALRTHFTSDGAEQVVSKSVPVRLDHHRLEFESEATGLIDELAAQPLNLDGPALFRFHLVSQGTNRHRLLLLFHHIVVDGLSLIFLLQELGVLYNAERGGRPADLAPAEPLRTYIEAFDTYRHSEAWQEDLAWWRSRFPDGFPLVALPPDRPRGTRFSYRGGRHTLTVPAEIRARVRQLAASAKCTEFMVLFAAYGLWALRLSNSRRATLGVPVSGRRHAGTRRAVGYHAHLLPIAVHVASGLSGRDLLAQVRSDLLAAFSHERAPFAQVAEALGAKVPAGFGGLLNLTFNLDRIDGLPEFEGLDVALLDLPMAHAKVDLHLDVLDDGHDLHLKFEYASIYNKVLIHRFARLYLLLLDGLTRDPARPVLDLPLLTPEERTARCVATSAALPPATNLVTLFEATVRSHPDAPALSDGTHQLTCAALNNAANRLARRLVEAGVAVGDNVPIYHERGLAAVVAILAVLKSGAAYVPLDSTNAPARIDQVLDGLGPCVLVAEPALAERLSDRHGDLRIILDQGCDEVPATECANLDRHIDGDHLAYIIHTSGSTGRPKGVAMSHATAVRYFLQCREEWGFGAGETWACFHSLAFDFSVLELFAPLLFGGRVVMVPYLVSRTPEELVALLERERVNVLCQTPTAFTALDAADAADPGRLNGVHTLVFGGEALSHAVLKGWFARYPHTVVRNIYGATENCVNATWRLIEAGDTGIDRILLGTAMANNAVHVLDDRLEPLPPGVPGECYVGGNGVARGYFGQPALTAARFVPDPSADRPGARLYRTGDLVRRTEDGDLEFLGRVDQQVQLRGFRVELGEIETALMRHPAIKAAAVDLRRHPDGRPLLASWLVGEAGVAFQEEGLRRFLSQQLPNYMIPTRFTTVETLPMTLNGKVDTASLVLEKSVAVVPDHPAVATPADRDDSDPLVRRIGAAWCDVLGLERVGPDDHFYSLGGDSMLALQLANRLREMDLAVTVRDLLTHPTIAELCGALRQRDRNATSAETVPEQARTPFELVSREDRARLEPFDALVIDAVPLGEGQAGIVYHAELAAENAIYHDVLSFRVDEPLDETAMTRAWDELNGHQPILRTCFALTGFDEALQLVARQRLVEPDFSDLTREAPERQRLQIDERVAAEVARPFRLDGGSVLGSDRPDLADHALVRVAFLRLGDDAFQLLISFHHAILDGWSVTELLKDLMARYRTAEETQPELRTERAGEGRTGHLTAPVEAERRAAARPETAAFWRARYAALAPIALPGPSPAAGYALAERGPMERTQVLDATLSRTLIERARQWAVPLKSLLLAVHLRVLADICNSEHPICGLIVPTRREDHEVGLLVNTVPQDWSRAEAPTNQSWRELVGQVSAHEAACQPHRDYPLARLQRELGGPALFESVFNYIHFHGLTGSFENLSDLRFHGFTHFPLLVEFERNPWDDALTFTLQYQRERIPADRIETYAAMHLRALALLADEPDAPHRRAHLLPEIEDERIAAVQPTQRPMRYELVHHFFEHSAAQYPNAIAVIDGQGVQKTRLTFAELEIRANQLAHALIERGAGPERRVGICLDRSVETVVAVLAVLKSGAAYVPLDPGYPLERLRAMIEDASLRLILTKGSGWADTLASIAGGVPLLDLDQARSGLVHQPAQAPRPDLCGSHLAYLIYTSGSTGTPKGVAMPHRVLANLVACQRRATACAPAAPTLWFASLSFDVHHQEMFTAFAGGDPLIVAPESVRGDGLQLVKLLREHSVQRLFLPFVALNHLAQVLSDEDQPLPEDLREIITAGEQLRFTPAIATLLTRLRLCRLVNQYGPSETHVASAWHPGDDAWPDLPPIGRPISNARLWVLDTHMRPVPIGTPGELYIGGPLPARGYWNRPAATAQAFVPDPFSTDGARLYRSGDRVRMLPDGAIEFLGRSDHQVKVRGYRIEPGEIECLLESHRDVAHAVVVPRRDDTGERFLLAYLVPAVDVDLDLEPLRDLLAERLPAWMMPSRFAVIEELPKTPSGKVDRRRLTEGAVLGRELRRPFLEPRTEREQQLADLWAEILGLARVGRDGGFFELGGHSLSATRLVLRLRALTGRPLPLSALFEADSPAAMAEYLDNLDWAATALVGEPANEARVDFEI</sequence>
<feature type="compositionally biased region" description="Polar residues" evidence="10">
    <location>
        <begin position="1779"/>
        <end position="1789"/>
    </location>
</feature>
<dbReference type="InterPro" id="IPR040097">
    <property type="entry name" value="FAAL/FAAC"/>
</dbReference>
<feature type="region of interest" description="Disordered" evidence="10">
    <location>
        <begin position="592"/>
        <end position="612"/>
    </location>
</feature>
<accession>A0A8A4TT81</accession>
<dbReference type="InterPro" id="IPR045851">
    <property type="entry name" value="AMP-bd_C_sf"/>
</dbReference>
<dbReference type="GO" id="GO:0030170">
    <property type="term" value="F:pyridoxal phosphate binding"/>
    <property type="evidence" value="ECO:0007669"/>
    <property type="project" value="InterPro"/>
</dbReference>
<dbReference type="Gene3D" id="2.30.38.10">
    <property type="entry name" value="Luciferase, Domain 3"/>
    <property type="match status" value="1"/>
</dbReference>
<dbReference type="PANTHER" id="PTHR45527:SF1">
    <property type="entry name" value="FATTY ACID SYNTHASE"/>
    <property type="match status" value="1"/>
</dbReference>
<comment type="similarity">
    <text evidence="9">In the C-terminal section; belongs to the NRP synthetase family.</text>
</comment>
<dbReference type="Pfam" id="PF00501">
    <property type="entry name" value="AMP-binding"/>
    <property type="match status" value="3"/>
</dbReference>
<dbReference type="PROSITE" id="PS00012">
    <property type="entry name" value="PHOSPHOPANTETHEINE"/>
    <property type="match status" value="1"/>
</dbReference>
<dbReference type="InterPro" id="IPR032821">
    <property type="entry name" value="PKS_assoc"/>
</dbReference>
<dbReference type="GO" id="GO:0071766">
    <property type="term" value="P:Actinobacterium-type cell wall biogenesis"/>
    <property type="evidence" value="ECO:0007669"/>
    <property type="project" value="UniProtKB-ARBA"/>
</dbReference>
<dbReference type="InterPro" id="IPR014031">
    <property type="entry name" value="Ketoacyl_synth_C"/>
</dbReference>
<dbReference type="FunFam" id="3.40.50.12780:FF:000013">
    <property type="entry name" value="Long-chain-fatty-acid--AMP ligase FadD32"/>
    <property type="match status" value="1"/>
</dbReference>
<dbReference type="CDD" id="cd19531">
    <property type="entry name" value="LCL_NRPS-like"/>
    <property type="match status" value="1"/>
</dbReference>
<dbReference type="InterPro" id="IPR010071">
    <property type="entry name" value="AA_adenyl_dom"/>
</dbReference>
<name>A0A8A4TT81_SULCO</name>
<evidence type="ECO:0000313" key="14">
    <source>
        <dbReference type="Proteomes" id="UP000663929"/>
    </source>
</evidence>
<dbReference type="InterPro" id="IPR016035">
    <property type="entry name" value="Acyl_Trfase/lysoPLipase"/>
</dbReference>
<feature type="domain" description="Carrier" evidence="11">
    <location>
        <begin position="3264"/>
        <end position="3338"/>
    </location>
</feature>
<proteinExistence type="inferred from homology"/>
<dbReference type="InterPro" id="IPR020841">
    <property type="entry name" value="PKS_Beta-ketoAc_synthase_dom"/>
</dbReference>
<organism evidence="13 14">
    <name type="scientific">Sulfidibacter corallicola</name>
    <dbReference type="NCBI Taxonomy" id="2818388"/>
    <lineage>
        <taxon>Bacteria</taxon>
        <taxon>Pseudomonadati</taxon>
        <taxon>Acidobacteriota</taxon>
        <taxon>Holophagae</taxon>
        <taxon>Acanthopleuribacterales</taxon>
        <taxon>Acanthopleuribacteraceae</taxon>
        <taxon>Sulfidibacter</taxon>
    </lineage>
</organism>
<dbReference type="Gene3D" id="3.30.559.10">
    <property type="entry name" value="Chloramphenicol acetyltransferase-like domain"/>
    <property type="match status" value="2"/>
</dbReference>
<dbReference type="SMART" id="SM00827">
    <property type="entry name" value="PKS_AT"/>
    <property type="match status" value="1"/>
</dbReference>
<dbReference type="Gene3D" id="3.40.47.10">
    <property type="match status" value="1"/>
</dbReference>
<feature type="domain" description="Ketosynthase family 3 (KS3)" evidence="12">
    <location>
        <begin position="706"/>
        <end position="1117"/>
    </location>
</feature>
<dbReference type="InterPro" id="IPR014030">
    <property type="entry name" value="Ketoacyl_synth_N"/>
</dbReference>
<dbReference type="NCBIfam" id="TIGR01733">
    <property type="entry name" value="AA-adenyl-dom"/>
    <property type="match status" value="2"/>
</dbReference>
<dbReference type="Pfam" id="PF00202">
    <property type="entry name" value="Aminotran_3"/>
    <property type="match status" value="1"/>
</dbReference>
<dbReference type="FunFam" id="3.40.50.12780:FF:000012">
    <property type="entry name" value="Non-ribosomal peptide synthetase"/>
    <property type="match status" value="1"/>
</dbReference>
<dbReference type="Pfam" id="PF00550">
    <property type="entry name" value="PP-binding"/>
    <property type="match status" value="4"/>
</dbReference>
<protein>
    <submittedName>
        <fullName evidence="13">Amino acid adenylation domain-containing protein</fullName>
    </submittedName>
</protein>
<dbReference type="Proteomes" id="UP000663929">
    <property type="component" value="Chromosome"/>
</dbReference>
<dbReference type="InterPro" id="IPR000873">
    <property type="entry name" value="AMP-dep_synth/lig_dom"/>
</dbReference>
<feature type="domain" description="Carrier" evidence="11">
    <location>
        <begin position="1604"/>
        <end position="1682"/>
    </location>
</feature>
<dbReference type="InterPro" id="IPR015424">
    <property type="entry name" value="PyrdxlP-dep_Trfase"/>
</dbReference>
<dbReference type="FunFam" id="2.30.38.10:FF:000001">
    <property type="entry name" value="Non-ribosomal peptide synthetase PvdI"/>
    <property type="match status" value="1"/>
</dbReference>
<dbReference type="RefSeq" id="WP_237382472.1">
    <property type="nucleotide sequence ID" value="NZ_CP071793.1"/>
</dbReference>
<dbReference type="InterPro" id="IPR001242">
    <property type="entry name" value="Condensation_dom"/>
</dbReference>
<dbReference type="Gene3D" id="3.40.50.1820">
    <property type="entry name" value="alpha/beta hydrolase"/>
    <property type="match status" value="1"/>
</dbReference>
<dbReference type="Gene3D" id="3.30.300.30">
    <property type="match status" value="3"/>
</dbReference>
<dbReference type="InterPro" id="IPR042099">
    <property type="entry name" value="ANL_N_sf"/>
</dbReference>
<dbReference type="CDD" id="cd05931">
    <property type="entry name" value="FAAL"/>
    <property type="match status" value="1"/>
</dbReference>
<dbReference type="InterPro" id="IPR005814">
    <property type="entry name" value="Aminotrans_3"/>
</dbReference>
<dbReference type="SMART" id="SM01294">
    <property type="entry name" value="PKS_PP_betabranch"/>
    <property type="match status" value="1"/>
</dbReference>
<dbReference type="InterPro" id="IPR016039">
    <property type="entry name" value="Thiolase-like"/>
</dbReference>
<evidence type="ECO:0000313" key="13">
    <source>
        <dbReference type="EMBL" id="QTD52364.1"/>
    </source>
</evidence>
<evidence type="ECO:0000256" key="2">
    <source>
        <dbReference type="ARBA" id="ARBA00006432"/>
    </source>
</evidence>
<dbReference type="GO" id="GO:0043041">
    <property type="term" value="P:amino acid activation for nonribosomal peptide biosynthetic process"/>
    <property type="evidence" value="ECO:0007669"/>
    <property type="project" value="TreeGrafter"/>
</dbReference>
<dbReference type="KEGG" id="scor:J3U87_07815"/>
<dbReference type="Pfam" id="PF23024">
    <property type="entry name" value="AMP-dom_DIP2-like"/>
    <property type="match status" value="1"/>
</dbReference>
<dbReference type="Gene3D" id="3.30.70.3290">
    <property type="match status" value="1"/>
</dbReference>
<dbReference type="InterPro" id="IPR036736">
    <property type="entry name" value="ACP-like_sf"/>
</dbReference>
<evidence type="ECO:0000259" key="11">
    <source>
        <dbReference type="PROSITE" id="PS50075"/>
    </source>
</evidence>
<dbReference type="InterPro" id="IPR029058">
    <property type="entry name" value="AB_hydrolase_fold"/>
</dbReference>
<keyword evidence="6" id="KW-0276">Fatty acid metabolism</keyword>
<comment type="cofactor">
    <cofactor evidence="1">
        <name>pantetheine 4'-phosphate</name>
        <dbReference type="ChEBI" id="CHEBI:47942"/>
    </cofactor>
</comment>
<dbReference type="InterPro" id="IPR020845">
    <property type="entry name" value="AMP-binding_CS"/>
</dbReference>
<dbReference type="InterPro" id="IPR014043">
    <property type="entry name" value="Acyl_transferase_dom"/>
</dbReference>
<dbReference type="Gene3D" id="3.40.366.10">
    <property type="entry name" value="Malonyl-Coenzyme A Acyl Carrier Protein, domain 2"/>
    <property type="match status" value="1"/>
</dbReference>
<dbReference type="SUPFAM" id="SSF52777">
    <property type="entry name" value="CoA-dependent acyltransferases"/>
    <property type="match status" value="4"/>
</dbReference>
<dbReference type="Gene3D" id="1.10.1200.10">
    <property type="entry name" value="ACP-like"/>
    <property type="match status" value="3"/>
</dbReference>
<keyword evidence="3" id="KW-0596">Phosphopantetheine</keyword>
<dbReference type="PANTHER" id="PTHR45527">
    <property type="entry name" value="NONRIBOSOMAL PEPTIDE SYNTHETASE"/>
    <property type="match status" value="1"/>
</dbReference>
<feature type="domain" description="Carrier" evidence="11">
    <location>
        <begin position="612"/>
        <end position="689"/>
    </location>
</feature>
<keyword evidence="8" id="KW-0443">Lipid metabolism</keyword>
<evidence type="ECO:0000256" key="9">
    <source>
        <dbReference type="ARBA" id="ARBA00029443"/>
    </source>
</evidence>
<dbReference type="GO" id="GO:0008483">
    <property type="term" value="F:transaminase activity"/>
    <property type="evidence" value="ECO:0007669"/>
    <property type="project" value="InterPro"/>
</dbReference>
<evidence type="ECO:0000256" key="8">
    <source>
        <dbReference type="ARBA" id="ARBA00023098"/>
    </source>
</evidence>
<dbReference type="PROSITE" id="PS00606">
    <property type="entry name" value="KS3_1"/>
    <property type="match status" value="1"/>
</dbReference>
<feature type="domain" description="Carrier" evidence="11">
    <location>
        <begin position="4363"/>
        <end position="4438"/>
    </location>
</feature>
<gene>
    <name evidence="13" type="ORF">J3U87_07815</name>
</gene>
<dbReference type="InterPro" id="IPR015422">
    <property type="entry name" value="PyrdxlP-dep_Trfase_small"/>
</dbReference>
<evidence type="ECO:0000256" key="1">
    <source>
        <dbReference type="ARBA" id="ARBA00001957"/>
    </source>
</evidence>
<evidence type="ECO:0000256" key="10">
    <source>
        <dbReference type="SAM" id="MobiDB-lite"/>
    </source>
</evidence>
<dbReference type="Pfam" id="PF00698">
    <property type="entry name" value="Acyl_transf_1"/>
    <property type="match status" value="1"/>
</dbReference>
<dbReference type="InterPro" id="IPR025110">
    <property type="entry name" value="AMP-bd_C"/>
</dbReference>
<dbReference type="Pfam" id="PF02801">
    <property type="entry name" value="Ketoacyl-synt_C"/>
    <property type="match status" value="1"/>
</dbReference>
<dbReference type="InterPro" id="IPR023213">
    <property type="entry name" value="CAT-like_dom_sf"/>
</dbReference>
<dbReference type="SUPFAM" id="SSF53901">
    <property type="entry name" value="Thiolase-like"/>
    <property type="match status" value="1"/>
</dbReference>
<dbReference type="SMART" id="SM00825">
    <property type="entry name" value="PKS_KS"/>
    <property type="match status" value="1"/>
</dbReference>
<dbReference type="InterPro" id="IPR001227">
    <property type="entry name" value="Ac_transferase_dom_sf"/>
</dbReference>
<evidence type="ECO:0000256" key="6">
    <source>
        <dbReference type="ARBA" id="ARBA00022832"/>
    </source>
</evidence>
<dbReference type="GO" id="GO:0044550">
    <property type="term" value="P:secondary metabolite biosynthetic process"/>
    <property type="evidence" value="ECO:0007669"/>
    <property type="project" value="TreeGrafter"/>
</dbReference>
<keyword evidence="14" id="KW-1185">Reference proteome</keyword>
<dbReference type="CDD" id="cd00833">
    <property type="entry name" value="PKS"/>
    <property type="match status" value="1"/>
</dbReference>
<dbReference type="InterPro" id="IPR006162">
    <property type="entry name" value="Ppantetheine_attach_site"/>
</dbReference>
<keyword evidence="7" id="KW-0663">Pyridoxal phosphate</keyword>
<dbReference type="Gene3D" id="3.40.640.10">
    <property type="entry name" value="Type I PLP-dependent aspartate aminotransferase-like (Major domain)"/>
    <property type="match status" value="1"/>
</dbReference>
<dbReference type="SUPFAM" id="SSF53383">
    <property type="entry name" value="PLP-dependent transferases"/>
    <property type="match status" value="1"/>
</dbReference>
<evidence type="ECO:0000256" key="3">
    <source>
        <dbReference type="ARBA" id="ARBA00022450"/>
    </source>
</evidence>
<dbReference type="PROSITE" id="PS50075">
    <property type="entry name" value="CARRIER"/>
    <property type="match status" value="4"/>
</dbReference>
<dbReference type="CDD" id="cd00610">
    <property type="entry name" value="OAT_like"/>
    <property type="match status" value="1"/>
</dbReference>
<dbReference type="GO" id="GO:0005737">
    <property type="term" value="C:cytoplasm"/>
    <property type="evidence" value="ECO:0007669"/>
    <property type="project" value="TreeGrafter"/>
</dbReference>
<dbReference type="Gene3D" id="3.90.1150.10">
    <property type="entry name" value="Aspartate Aminotransferase, domain 1"/>
    <property type="match status" value="1"/>
</dbReference>
<dbReference type="PROSITE" id="PS52004">
    <property type="entry name" value="KS3_2"/>
    <property type="match status" value="1"/>
</dbReference>
<dbReference type="InterPro" id="IPR009081">
    <property type="entry name" value="PP-bd_ACP"/>
</dbReference>
<dbReference type="CDD" id="cd05930">
    <property type="entry name" value="A_NRPS"/>
    <property type="match status" value="2"/>
</dbReference>
<dbReference type="Pfam" id="PF16197">
    <property type="entry name" value="KAsynt_C_assoc"/>
    <property type="match status" value="1"/>
</dbReference>
<dbReference type="Pfam" id="PF00109">
    <property type="entry name" value="ketoacyl-synt"/>
    <property type="match status" value="1"/>
</dbReference>
<reference evidence="13" key="1">
    <citation type="submission" date="2021-03" db="EMBL/GenBank/DDBJ databases">
        <title>Acanthopleuribacteraceae sp. M133.</title>
        <authorList>
            <person name="Wang G."/>
        </authorList>
    </citation>
    <scope>NUCLEOTIDE SEQUENCE</scope>
    <source>
        <strain evidence="13">M133</strain>
    </source>
</reference>
<dbReference type="PROSITE" id="PS00455">
    <property type="entry name" value="AMP_BINDING"/>
    <property type="match status" value="3"/>
</dbReference>
<dbReference type="InterPro" id="IPR018201">
    <property type="entry name" value="Ketoacyl_synth_AS"/>
</dbReference>
<dbReference type="GO" id="GO:0004315">
    <property type="term" value="F:3-oxoacyl-[acyl-carrier-protein] synthase activity"/>
    <property type="evidence" value="ECO:0007669"/>
    <property type="project" value="InterPro"/>
</dbReference>